<proteinExistence type="predicted"/>
<dbReference type="RefSeq" id="WP_171948139.1">
    <property type="nucleotide sequence ID" value="NZ_FNTH01000001.1"/>
</dbReference>
<reference evidence="1 2" key="1">
    <citation type="submission" date="2016-10" db="EMBL/GenBank/DDBJ databases">
        <authorList>
            <person name="de Groot N.N."/>
        </authorList>
    </citation>
    <scope>NUCLEOTIDE SEQUENCE [LARGE SCALE GENOMIC DNA]</scope>
    <source>
        <strain evidence="1 2">MT12</strain>
    </source>
</reference>
<sequence>MSLSISILGQSNSILKAGFFQKFLDADDTIEVTSAGRIGASPSLLGPYFAQGDFFKGSEFCIVDTCVIDFSLLSANAIDYYDVVRWVEWIGHSAKRANCEPVFVCIPVSDINASRTIISACISVCQKQDWYYLDVRDVIAAVVKSKNVDAKELYADGSHPGEFLSGLIATHLGNFLTKIRTAKTAKCKRTFAFTAYDRVPLKDQIAGTPVEYSSRLIAFSGVRLERGETYPIHIGSDSSIRGLMVNSAACKSVLSIEGDRTFHKNLRLKPYHPTNFEARLIPICRPIRDHQGMVRLSLTSQNVSMSDVTLHSSKEENDEGFVEVADLVVERGYDLVTYTTTRPADPAFIKWVPD</sequence>
<dbReference type="EMBL" id="FNTH01000001">
    <property type="protein sequence ID" value="SEE51484.1"/>
    <property type="molecule type" value="Genomic_DNA"/>
</dbReference>
<evidence type="ECO:0000313" key="2">
    <source>
        <dbReference type="Proteomes" id="UP000198992"/>
    </source>
</evidence>
<organism evidence="1 2">
    <name type="scientific">Bradyrhizobium erythrophlei</name>
    <dbReference type="NCBI Taxonomy" id="1437360"/>
    <lineage>
        <taxon>Bacteria</taxon>
        <taxon>Pseudomonadati</taxon>
        <taxon>Pseudomonadota</taxon>
        <taxon>Alphaproteobacteria</taxon>
        <taxon>Hyphomicrobiales</taxon>
        <taxon>Nitrobacteraceae</taxon>
        <taxon>Bradyrhizobium</taxon>
    </lineage>
</organism>
<name>A0A1H5JGB5_9BRAD</name>
<dbReference type="SUPFAM" id="SSF52266">
    <property type="entry name" value="SGNH hydrolase"/>
    <property type="match status" value="1"/>
</dbReference>
<gene>
    <name evidence="1" type="ORF">SAMN05444164_8418</name>
</gene>
<protein>
    <submittedName>
        <fullName evidence="1">Uncharacterized protein</fullName>
    </submittedName>
</protein>
<evidence type="ECO:0000313" key="1">
    <source>
        <dbReference type="EMBL" id="SEE51484.1"/>
    </source>
</evidence>
<accession>A0A1H5JGB5</accession>
<dbReference type="AlphaFoldDB" id="A0A1H5JGB5"/>
<dbReference type="Proteomes" id="UP000198992">
    <property type="component" value="Unassembled WGS sequence"/>
</dbReference>